<dbReference type="InterPro" id="IPR019657">
    <property type="entry name" value="ComFB"/>
</dbReference>
<proteinExistence type="predicted"/>
<reference evidence="1 2" key="1">
    <citation type="submission" date="2024-02" db="EMBL/GenBank/DDBJ databases">
        <title>Bacterial strain from lacustrine sediment.</title>
        <authorList>
            <person name="Petit C."/>
            <person name="Fadhlaoui K."/>
        </authorList>
    </citation>
    <scope>NUCLEOTIDE SEQUENCE [LARGE SCALE GENOMIC DNA]</scope>
    <source>
        <strain evidence="1 2">IPX-CK</strain>
    </source>
</reference>
<dbReference type="Proteomes" id="UP001451571">
    <property type="component" value="Chromosome"/>
</dbReference>
<protein>
    <submittedName>
        <fullName evidence="1">Late competence development ComFB family protein</fullName>
    </submittedName>
</protein>
<gene>
    <name evidence="1" type="ORF">V6984_21740</name>
</gene>
<evidence type="ECO:0000313" key="2">
    <source>
        <dbReference type="Proteomes" id="UP001451571"/>
    </source>
</evidence>
<keyword evidence="2" id="KW-1185">Reference proteome</keyword>
<sequence>MMEQMVEYKLPELMKASKMCTCERCRADVLALVLNELPPRYVVTRVGEAMTRFELLNTQAQTNITTAIMFAVKKVSQNPRHDET</sequence>
<dbReference type="Pfam" id="PF10719">
    <property type="entry name" value="ComFB"/>
    <property type="match status" value="1"/>
</dbReference>
<dbReference type="EMBL" id="CP146256">
    <property type="protein sequence ID" value="XAH74091.1"/>
    <property type="molecule type" value="Genomic_DNA"/>
</dbReference>
<dbReference type="RefSeq" id="WP_342757686.1">
    <property type="nucleotide sequence ID" value="NZ_CP146256.1"/>
</dbReference>
<organism evidence="1 2">
    <name type="scientific">Kineothrix sedimenti</name>
    <dbReference type="NCBI Taxonomy" id="3123317"/>
    <lineage>
        <taxon>Bacteria</taxon>
        <taxon>Bacillati</taxon>
        <taxon>Bacillota</taxon>
        <taxon>Clostridia</taxon>
        <taxon>Lachnospirales</taxon>
        <taxon>Lachnospiraceae</taxon>
        <taxon>Kineothrix</taxon>
    </lineage>
</organism>
<accession>A0ABZ3EV73</accession>
<name>A0ABZ3EV73_9FIRM</name>
<evidence type="ECO:0000313" key="1">
    <source>
        <dbReference type="EMBL" id="XAH74091.1"/>
    </source>
</evidence>